<sequence length="195" mass="21350">MIRSLKYGIAVCLLPLLFLGWIGIPSGADAHEHEEHPTLSAKDVTTANRDVQLKLNIRPNSPRVGQITNLSGELRNTRSQKALGPAIVKIKVIHTEDGRPMLNVSQLTDQGVFRLKYHFFDGAPQKVHVTVMPLSKGPKAFQPLEHTFTLGVTPVQPPNSVMVKTLTFLLFLALVGFIAGFWLGKRPGTGKAKAT</sequence>
<accession>A0A8J2VHY0</accession>
<protein>
    <submittedName>
        <fullName evidence="2">Uncharacterized protein</fullName>
    </submittedName>
</protein>
<dbReference type="AlphaFoldDB" id="A0A8J2VHY0"/>
<evidence type="ECO:0000313" key="3">
    <source>
        <dbReference type="Proteomes" id="UP000625210"/>
    </source>
</evidence>
<keyword evidence="3" id="KW-1185">Reference proteome</keyword>
<reference evidence="2" key="1">
    <citation type="journal article" date="2014" name="Int. J. Syst. Evol. Microbiol.">
        <title>Complete genome sequence of Corynebacterium casei LMG S-19264T (=DSM 44701T), isolated from a smear-ripened cheese.</title>
        <authorList>
            <consortium name="US DOE Joint Genome Institute (JGI-PGF)"/>
            <person name="Walter F."/>
            <person name="Albersmeier A."/>
            <person name="Kalinowski J."/>
            <person name="Ruckert C."/>
        </authorList>
    </citation>
    <scope>NUCLEOTIDE SEQUENCE</scope>
    <source>
        <strain evidence="2">CGMCC 1.15179</strain>
    </source>
</reference>
<keyword evidence="1" id="KW-0812">Transmembrane</keyword>
<feature type="transmembrane region" description="Helical" evidence="1">
    <location>
        <begin position="166"/>
        <end position="184"/>
    </location>
</feature>
<organism evidence="2 3">
    <name type="scientific">Marinithermofilum abyssi</name>
    <dbReference type="NCBI Taxonomy" id="1571185"/>
    <lineage>
        <taxon>Bacteria</taxon>
        <taxon>Bacillati</taxon>
        <taxon>Bacillota</taxon>
        <taxon>Bacilli</taxon>
        <taxon>Bacillales</taxon>
        <taxon>Thermoactinomycetaceae</taxon>
        <taxon>Marinithermofilum</taxon>
    </lineage>
</organism>
<evidence type="ECO:0000256" key="1">
    <source>
        <dbReference type="SAM" id="Phobius"/>
    </source>
</evidence>
<dbReference type="EMBL" id="BMHQ01000006">
    <property type="protein sequence ID" value="GGE18475.1"/>
    <property type="molecule type" value="Genomic_DNA"/>
</dbReference>
<proteinExistence type="predicted"/>
<comment type="caution">
    <text evidence="2">The sequence shown here is derived from an EMBL/GenBank/DDBJ whole genome shotgun (WGS) entry which is preliminary data.</text>
</comment>
<evidence type="ECO:0000313" key="2">
    <source>
        <dbReference type="EMBL" id="GGE18475.1"/>
    </source>
</evidence>
<name>A0A8J2VHY0_9BACL</name>
<dbReference type="Proteomes" id="UP000625210">
    <property type="component" value="Unassembled WGS sequence"/>
</dbReference>
<dbReference type="RefSeq" id="WP_188647785.1">
    <property type="nucleotide sequence ID" value="NZ_BMHQ01000006.1"/>
</dbReference>
<keyword evidence="1" id="KW-0472">Membrane</keyword>
<keyword evidence="1" id="KW-1133">Transmembrane helix</keyword>
<reference evidence="2" key="2">
    <citation type="submission" date="2020-09" db="EMBL/GenBank/DDBJ databases">
        <authorList>
            <person name="Sun Q."/>
            <person name="Zhou Y."/>
        </authorList>
    </citation>
    <scope>NUCLEOTIDE SEQUENCE</scope>
    <source>
        <strain evidence="2">CGMCC 1.15179</strain>
    </source>
</reference>
<gene>
    <name evidence="2" type="ORF">GCM10011571_20440</name>
</gene>